<dbReference type="SUPFAM" id="SSF50249">
    <property type="entry name" value="Nucleic acid-binding proteins"/>
    <property type="match status" value="1"/>
</dbReference>
<dbReference type="PANTHER" id="PTHR13691:SF16">
    <property type="entry name" value="LARGE RIBOSOMAL SUBUNIT PROTEIN UL2"/>
    <property type="match status" value="1"/>
</dbReference>
<organism evidence="14 15">
    <name type="scientific">Argiope bruennichi</name>
    <name type="common">Wasp spider</name>
    <name type="synonym">Aranea bruennichi</name>
    <dbReference type="NCBI Taxonomy" id="94029"/>
    <lineage>
        <taxon>Eukaryota</taxon>
        <taxon>Metazoa</taxon>
        <taxon>Ecdysozoa</taxon>
        <taxon>Arthropoda</taxon>
        <taxon>Chelicerata</taxon>
        <taxon>Arachnida</taxon>
        <taxon>Araneae</taxon>
        <taxon>Araneomorphae</taxon>
        <taxon>Entelegynae</taxon>
        <taxon>Araneoidea</taxon>
        <taxon>Araneidae</taxon>
        <taxon>Argiope</taxon>
    </lineage>
</organism>
<dbReference type="InterPro" id="IPR014726">
    <property type="entry name" value="Ribosomal_uL2_dom3"/>
</dbReference>
<gene>
    <name evidence="14" type="ORF">HNY73_020673</name>
</gene>
<evidence type="ECO:0000256" key="2">
    <source>
        <dbReference type="ARBA" id="ARBA00005636"/>
    </source>
</evidence>
<dbReference type="SUPFAM" id="SSF47473">
    <property type="entry name" value="EF-hand"/>
    <property type="match status" value="1"/>
</dbReference>
<feature type="domain" description="EF-hand" evidence="13">
    <location>
        <begin position="70"/>
        <end position="105"/>
    </location>
</feature>
<dbReference type="InterPro" id="IPR012340">
    <property type="entry name" value="NA-bd_OB-fold"/>
</dbReference>
<evidence type="ECO:0000256" key="9">
    <source>
        <dbReference type="ARBA" id="ARBA00034092"/>
    </source>
</evidence>
<evidence type="ECO:0000256" key="6">
    <source>
        <dbReference type="ARBA" id="ARBA00022884"/>
    </source>
</evidence>
<dbReference type="Gene3D" id="1.10.238.10">
    <property type="entry name" value="EF-hand"/>
    <property type="match status" value="1"/>
</dbReference>
<dbReference type="Proteomes" id="UP000807504">
    <property type="component" value="Unassembled WGS sequence"/>
</dbReference>
<dbReference type="Gene3D" id="2.40.50.140">
    <property type="entry name" value="Nucleic acid-binding proteins"/>
    <property type="match status" value="1"/>
</dbReference>
<dbReference type="FunFam" id="4.10.950.10:FF:000002">
    <property type="entry name" value="60S ribosomal protein L2"/>
    <property type="match status" value="1"/>
</dbReference>
<dbReference type="InterPro" id="IPR002048">
    <property type="entry name" value="EF_hand_dom"/>
</dbReference>
<feature type="region of interest" description="Disordered" evidence="12">
    <location>
        <begin position="407"/>
        <end position="430"/>
    </location>
</feature>
<dbReference type="PROSITE" id="PS00018">
    <property type="entry name" value="EF_HAND_1"/>
    <property type="match status" value="1"/>
</dbReference>
<name>A0A8T0E8W4_ARGBR</name>
<dbReference type="FunFam" id="2.30.30.30:FF:000006">
    <property type="entry name" value="60S ribosomal protein L8"/>
    <property type="match status" value="1"/>
</dbReference>
<comment type="similarity">
    <text evidence="2">Belongs to the universal ribosomal protein uL2 family.</text>
</comment>
<dbReference type="Pfam" id="PF13202">
    <property type="entry name" value="EF-hand_5"/>
    <property type="match status" value="1"/>
</dbReference>
<sequence length="457" mass="51201">MSSKNQQPSKGSALTKKAELALIEKLLPETYFSENEFKYIIKFFKKHSNETPFIEKPDFLEMLHEVFGYTEHFFMNRVFLQADINKDGRIGLEEFIRLMSLLLRGAKEEKIRFCFNCYDLNETMQLSRDVIITLLNQTSTEAVERNPDMVLDLLEMILKKMDQDGDGVLIFEEFKNAALEDWLLIEAFGQCLPDYKAEAMGRVIRAQRKGAGSVFKSHTKHRKGAPKLRAVDYAERHGYIKGIVKEIIHDPGRGAPLAVVVFRDPYRYKQKKELFIAAEGMYTGQFIYCGKKAVLQVGNVLPVGTMPEGTIICNLEEKSGDRGRLARGSGNYATVISHNPDSKKTRVKLPSGAKKVLPSSNRAMVGIVAGGGRIDKPILKAGRAYHKYKAKRNSWPKVRGVAMNPVEHPHGGGNHQHIGKASTVRRDASAGRKVGLIAARRTGRIRGGKTSVHGKDD</sequence>
<dbReference type="PANTHER" id="PTHR13691">
    <property type="entry name" value="RIBOSOMAL PROTEIN L2"/>
    <property type="match status" value="1"/>
</dbReference>
<dbReference type="Pfam" id="PF03947">
    <property type="entry name" value="Ribosomal_L2_C"/>
    <property type="match status" value="1"/>
</dbReference>
<evidence type="ECO:0000256" key="8">
    <source>
        <dbReference type="ARBA" id="ARBA00023274"/>
    </source>
</evidence>
<dbReference type="InterPro" id="IPR022669">
    <property type="entry name" value="Ribosomal_uL2_C"/>
</dbReference>
<dbReference type="InterPro" id="IPR022671">
    <property type="entry name" value="Ribosomal_uL2_CS"/>
</dbReference>
<evidence type="ECO:0000256" key="11">
    <source>
        <dbReference type="ARBA" id="ARBA00035350"/>
    </source>
</evidence>
<comment type="subcellular location">
    <subcellularLocation>
        <location evidence="1">Cytoplasm</location>
    </subcellularLocation>
</comment>
<evidence type="ECO:0000313" key="14">
    <source>
        <dbReference type="EMBL" id="KAF8767776.1"/>
    </source>
</evidence>
<comment type="function">
    <text evidence="9">Component of the large ribosomal subunit. The ribosome is a large ribonucleoprotein complex responsible for the synthesis of proteins in the cell.</text>
</comment>
<dbReference type="InterPro" id="IPR018247">
    <property type="entry name" value="EF_Hand_1_Ca_BS"/>
</dbReference>
<feature type="domain" description="EF-hand" evidence="13">
    <location>
        <begin position="149"/>
        <end position="184"/>
    </location>
</feature>
<evidence type="ECO:0000313" key="15">
    <source>
        <dbReference type="Proteomes" id="UP000807504"/>
    </source>
</evidence>
<evidence type="ECO:0000256" key="10">
    <source>
        <dbReference type="ARBA" id="ARBA00035242"/>
    </source>
</evidence>
<proteinExistence type="inferred from homology"/>
<dbReference type="SMART" id="SM01382">
    <property type="entry name" value="Ribosomal_L2_C"/>
    <property type="match status" value="1"/>
</dbReference>
<keyword evidence="3" id="KW-0963">Cytoplasm</keyword>
<dbReference type="FunFam" id="2.40.50.140:FF:000581">
    <property type="entry name" value="Ribosomal protein L8"/>
    <property type="match status" value="1"/>
</dbReference>
<reference evidence="14" key="2">
    <citation type="submission" date="2020-06" db="EMBL/GenBank/DDBJ databases">
        <authorList>
            <person name="Sheffer M."/>
        </authorList>
    </citation>
    <scope>NUCLEOTIDE SEQUENCE</scope>
</reference>
<dbReference type="InterPro" id="IPR023672">
    <property type="entry name" value="Ribosomal_uL2_arc_euk"/>
</dbReference>
<dbReference type="NCBIfam" id="NF007180">
    <property type="entry name" value="PRK09612.1"/>
    <property type="match status" value="1"/>
</dbReference>
<protein>
    <recommendedName>
        <fullName evidence="10">Large ribosomal subunit protein uL2</fullName>
    </recommendedName>
    <alternativeName>
        <fullName evidence="11">60S ribosomal protein L8</fullName>
    </alternativeName>
</protein>
<dbReference type="SMART" id="SM01383">
    <property type="entry name" value="Ribosomal_L2"/>
    <property type="match status" value="1"/>
</dbReference>
<evidence type="ECO:0000259" key="13">
    <source>
        <dbReference type="PROSITE" id="PS50222"/>
    </source>
</evidence>
<keyword evidence="15" id="KW-1185">Reference proteome</keyword>
<keyword evidence="7 14" id="KW-0689">Ribosomal protein</keyword>
<keyword evidence="6" id="KW-0694">RNA-binding</keyword>
<dbReference type="GO" id="GO:0022625">
    <property type="term" value="C:cytosolic large ribosomal subunit"/>
    <property type="evidence" value="ECO:0007669"/>
    <property type="project" value="UniProtKB-ARBA"/>
</dbReference>
<dbReference type="InterPro" id="IPR002171">
    <property type="entry name" value="Ribosomal_uL2"/>
</dbReference>
<dbReference type="AlphaFoldDB" id="A0A8T0E8W4"/>
<evidence type="ECO:0000256" key="12">
    <source>
        <dbReference type="SAM" id="MobiDB-lite"/>
    </source>
</evidence>
<dbReference type="InterPro" id="IPR014722">
    <property type="entry name" value="Rib_uL2_dom2"/>
</dbReference>
<dbReference type="PRINTS" id="PR00450">
    <property type="entry name" value="RECOVERIN"/>
</dbReference>
<dbReference type="PROSITE" id="PS50222">
    <property type="entry name" value="EF_HAND_2"/>
    <property type="match status" value="2"/>
</dbReference>
<dbReference type="InterPro" id="IPR008991">
    <property type="entry name" value="Translation_prot_SH3-like_sf"/>
</dbReference>
<dbReference type="InterPro" id="IPR011992">
    <property type="entry name" value="EF-hand-dom_pair"/>
</dbReference>
<keyword evidence="8" id="KW-0687">Ribonucleoprotein</keyword>
<dbReference type="Gene3D" id="4.10.950.10">
    <property type="entry name" value="Ribosomal protein L2, domain 3"/>
    <property type="match status" value="1"/>
</dbReference>
<evidence type="ECO:0000256" key="7">
    <source>
        <dbReference type="ARBA" id="ARBA00022980"/>
    </source>
</evidence>
<dbReference type="InterPro" id="IPR022666">
    <property type="entry name" value="Ribosomal_uL2_RNA-bd_dom"/>
</dbReference>
<dbReference type="EMBL" id="JABXBU010002230">
    <property type="protein sequence ID" value="KAF8767776.1"/>
    <property type="molecule type" value="Genomic_DNA"/>
</dbReference>
<dbReference type="Pfam" id="PF00181">
    <property type="entry name" value="Ribosomal_L2_N"/>
    <property type="match status" value="1"/>
</dbReference>
<evidence type="ECO:0000256" key="3">
    <source>
        <dbReference type="ARBA" id="ARBA00022490"/>
    </source>
</evidence>
<evidence type="ECO:0000256" key="4">
    <source>
        <dbReference type="ARBA" id="ARBA00022730"/>
    </source>
</evidence>
<evidence type="ECO:0000256" key="5">
    <source>
        <dbReference type="ARBA" id="ARBA00022837"/>
    </source>
</evidence>
<keyword evidence="5" id="KW-0106">Calcium</keyword>
<accession>A0A8T0E8W4</accession>
<dbReference type="Gene3D" id="2.30.30.30">
    <property type="match status" value="1"/>
</dbReference>
<keyword evidence="4" id="KW-0699">rRNA-binding</keyword>
<dbReference type="GO" id="GO:0019843">
    <property type="term" value="F:rRNA binding"/>
    <property type="evidence" value="ECO:0007669"/>
    <property type="project" value="UniProtKB-KW"/>
</dbReference>
<reference evidence="14" key="1">
    <citation type="journal article" date="2020" name="bioRxiv">
        <title>Chromosome-level reference genome of the European wasp spider Argiope bruennichi: a resource for studies on range expansion and evolutionary adaptation.</title>
        <authorList>
            <person name="Sheffer M.M."/>
            <person name="Hoppe A."/>
            <person name="Krehenwinkel H."/>
            <person name="Uhl G."/>
            <person name="Kuss A.W."/>
            <person name="Jensen L."/>
            <person name="Jensen C."/>
            <person name="Gillespie R.G."/>
            <person name="Hoff K.J."/>
            <person name="Prost S."/>
        </authorList>
    </citation>
    <scope>NUCLEOTIDE SEQUENCE</scope>
</reference>
<dbReference type="SMART" id="SM00054">
    <property type="entry name" value="EFh"/>
    <property type="match status" value="3"/>
</dbReference>
<evidence type="ECO:0000256" key="1">
    <source>
        <dbReference type="ARBA" id="ARBA00004496"/>
    </source>
</evidence>
<dbReference type="PROSITE" id="PS00467">
    <property type="entry name" value="RIBOSOMAL_L2"/>
    <property type="match status" value="1"/>
</dbReference>
<dbReference type="GO" id="GO:0002181">
    <property type="term" value="P:cytoplasmic translation"/>
    <property type="evidence" value="ECO:0007669"/>
    <property type="project" value="TreeGrafter"/>
</dbReference>
<dbReference type="GO" id="GO:0005509">
    <property type="term" value="F:calcium ion binding"/>
    <property type="evidence" value="ECO:0007669"/>
    <property type="project" value="InterPro"/>
</dbReference>
<dbReference type="SUPFAM" id="SSF50104">
    <property type="entry name" value="Translation proteins SH3-like domain"/>
    <property type="match status" value="1"/>
</dbReference>
<dbReference type="GO" id="GO:0003735">
    <property type="term" value="F:structural constituent of ribosome"/>
    <property type="evidence" value="ECO:0007669"/>
    <property type="project" value="InterPro"/>
</dbReference>
<comment type="caution">
    <text evidence="14">The sequence shown here is derived from an EMBL/GenBank/DDBJ whole genome shotgun (WGS) entry which is preliminary data.</text>
</comment>